<proteinExistence type="inferred from homology"/>
<dbReference type="Gene3D" id="3.40.50.300">
    <property type="entry name" value="P-loop containing nucleotide triphosphate hydrolases"/>
    <property type="match status" value="2"/>
</dbReference>
<dbReference type="eggNOG" id="KOG0987">
    <property type="taxonomic scope" value="Eukaryota"/>
</dbReference>
<dbReference type="OrthoDB" id="10056572at2759"/>
<dbReference type="STRING" id="31234.E3MGW1"/>
<keyword evidence="1" id="KW-0067">ATP-binding</keyword>
<keyword evidence="1" id="KW-0547">Nucleotide-binding</keyword>
<evidence type="ECO:0000313" key="4">
    <source>
        <dbReference type="Proteomes" id="UP000008281"/>
    </source>
</evidence>
<sequence>MEVPTFNGQELNPEQALVFNHVMKTIESGQKLFLFVSGTAGTGKSFLIGALVEKMSEFTEVCAPSALAAKAIGGSTIHSLFRFDIKDDDDKNESTLLNFPHLRLLIIDEISQCGAQLFDRIERRLRQITRIDEPFGDCHVVLFGDLLQIPPVKQAPVFESLHWSRVSYMELGINQRQSGDFEFAQMLQRWRFGRFDEADIQFLKGKVLKADGKCLQSSRDADLSMLVDKFLSGYTENSMILSPINASSSRFNNRAYKAQFGDACVTVLKEVFTRLADTSVKTLQPQFTVAIGGRVMITQNLPKFGLLNGEFAKVEDIFHTPEHNVIHIDIVSEQTGRKCRIMRLPKKIDNETQHNEFPLLPAYAATYHKAQGQTLEQVFLEVTPNMSPGLFFVGASRVQHRDGLFLISKNFQNVEQFILNLSCIIRADPKAVKEIARLNSL</sequence>
<name>E3MGW1_CAERE</name>
<dbReference type="SUPFAM" id="SSF52540">
    <property type="entry name" value="P-loop containing nucleoside triphosphate hydrolases"/>
    <property type="match status" value="2"/>
</dbReference>
<dbReference type="InterPro" id="IPR027417">
    <property type="entry name" value="P-loop_NTPase"/>
</dbReference>
<keyword evidence="1" id="KW-0347">Helicase</keyword>
<dbReference type="GO" id="GO:0006281">
    <property type="term" value="P:DNA repair"/>
    <property type="evidence" value="ECO:0007669"/>
    <property type="project" value="UniProtKB-KW"/>
</dbReference>
<gene>
    <name evidence="3" type="ORF">CRE_23328</name>
</gene>
<keyword evidence="1" id="KW-0227">DNA damage</keyword>
<dbReference type="InterPro" id="IPR010285">
    <property type="entry name" value="DNA_helicase_pif1-like_DEAD"/>
</dbReference>
<dbReference type="GO" id="GO:0000723">
    <property type="term" value="P:telomere maintenance"/>
    <property type="evidence" value="ECO:0007669"/>
    <property type="project" value="InterPro"/>
</dbReference>
<dbReference type="GO" id="GO:0043139">
    <property type="term" value="F:5'-3' DNA helicase activity"/>
    <property type="evidence" value="ECO:0007669"/>
    <property type="project" value="UniProtKB-EC"/>
</dbReference>
<keyword evidence="1" id="KW-0234">DNA repair</keyword>
<dbReference type="InterPro" id="IPR051055">
    <property type="entry name" value="PIF1_helicase"/>
</dbReference>
<comment type="similarity">
    <text evidence="1">Belongs to the helicase family.</text>
</comment>
<feature type="domain" description="DNA helicase Pif1-like DEAD-box helicase" evidence="2">
    <location>
        <begin position="11"/>
        <end position="197"/>
    </location>
</feature>
<evidence type="ECO:0000259" key="2">
    <source>
        <dbReference type="Pfam" id="PF05970"/>
    </source>
</evidence>
<accession>E3MGW1</accession>
<dbReference type="EMBL" id="DS268444">
    <property type="protein sequence ID" value="EFP01692.1"/>
    <property type="molecule type" value="Genomic_DNA"/>
</dbReference>
<keyword evidence="1" id="KW-0233">DNA recombination</keyword>
<dbReference type="PANTHER" id="PTHR47642:SF6">
    <property type="entry name" value="ATP-DEPENDENT DNA HELICASE"/>
    <property type="match status" value="1"/>
</dbReference>
<dbReference type="EC" id="5.6.2.3" evidence="1"/>
<dbReference type="GO" id="GO:0016887">
    <property type="term" value="F:ATP hydrolysis activity"/>
    <property type="evidence" value="ECO:0007669"/>
    <property type="project" value="RHEA"/>
</dbReference>
<evidence type="ECO:0000256" key="1">
    <source>
        <dbReference type="RuleBase" id="RU363044"/>
    </source>
</evidence>
<dbReference type="Pfam" id="PF05970">
    <property type="entry name" value="PIF1"/>
    <property type="match status" value="1"/>
</dbReference>
<reference evidence="3" key="1">
    <citation type="submission" date="2007-07" db="EMBL/GenBank/DDBJ databases">
        <title>PCAP assembly of the Caenorhabditis remanei genome.</title>
        <authorList>
            <consortium name="The Caenorhabditis remanei Sequencing Consortium"/>
            <person name="Wilson R.K."/>
        </authorList>
    </citation>
    <scope>NUCLEOTIDE SEQUENCE [LARGE SCALE GENOMIC DNA]</scope>
    <source>
        <strain evidence="3">PB4641</strain>
    </source>
</reference>
<dbReference type="AlphaFoldDB" id="E3MGW1"/>
<dbReference type="PANTHER" id="PTHR47642">
    <property type="entry name" value="ATP-DEPENDENT DNA HELICASE"/>
    <property type="match status" value="1"/>
</dbReference>
<keyword evidence="4" id="KW-1185">Reference proteome</keyword>
<dbReference type="CDD" id="cd18809">
    <property type="entry name" value="SF1_C_RecD"/>
    <property type="match status" value="1"/>
</dbReference>
<comment type="catalytic activity">
    <reaction evidence="1">
        <text>ATP + H2O = ADP + phosphate + H(+)</text>
        <dbReference type="Rhea" id="RHEA:13065"/>
        <dbReference type="ChEBI" id="CHEBI:15377"/>
        <dbReference type="ChEBI" id="CHEBI:15378"/>
        <dbReference type="ChEBI" id="CHEBI:30616"/>
        <dbReference type="ChEBI" id="CHEBI:43474"/>
        <dbReference type="ChEBI" id="CHEBI:456216"/>
        <dbReference type="EC" id="5.6.2.3"/>
    </reaction>
</comment>
<dbReference type="HOGENOM" id="CLU_001613_7_2_1"/>
<dbReference type="InParanoid" id="E3MGW1"/>
<dbReference type="GO" id="GO:0006310">
    <property type="term" value="P:DNA recombination"/>
    <property type="evidence" value="ECO:0007669"/>
    <property type="project" value="UniProtKB-KW"/>
</dbReference>
<organism evidence="4">
    <name type="scientific">Caenorhabditis remanei</name>
    <name type="common">Caenorhabditis vulgaris</name>
    <dbReference type="NCBI Taxonomy" id="31234"/>
    <lineage>
        <taxon>Eukaryota</taxon>
        <taxon>Metazoa</taxon>
        <taxon>Ecdysozoa</taxon>
        <taxon>Nematoda</taxon>
        <taxon>Chromadorea</taxon>
        <taxon>Rhabditida</taxon>
        <taxon>Rhabditina</taxon>
        <taxon>Rhabditomorpha</taxon>
        <taxon>Rhabditoidea</taxon>
        <taxon>Rhabditidae</taxon>
        <taxon>Peloderinae</taxon>
        <taxon>Caenorhabditis</taxon>
    </lineage>
</organism>
<evidence type="ECO:0000313" key="3">
    <source>
        <dbReference type="EMBL" id="EFP01692.1"/>
    </source>
</evidence>
<dbReference type="GO" id="GO:0005524">
    <property type="term" value="F:ATP binding"/>
    <property type="evidence" value="ECO:0007669"/>
    <property type="project" value="UniProtKB-KW"/>
</dbReference>
<dbReference type="Proteomes" id="UP000008281">
    <property type="component" value="Unassembled WGS sequence"/>
</dbReference>
<protein>
    <recommendedName>
        <fullName evidence="1">ATP-dependent DNA helicase</fullName>
        <ecNumber evidence="1">5.6.2.3</ecNumber>
    </recommendedName>
</protein>
<comment type="cofactor">
    <cofactor evidence="1">
        <name>Mg(2+)</name>
        <dbReference type="ChEBI" id="CHEBI:18420"/>
    </cofactor>
</comment>
<keyword evidence="1" id="KW-0378">Hydrolase</keyword>